<proteinExistence type="predicted"/>
<dbReference type="AlphaFoldDB" id="A0A3S0XKF2"/>
<sequence length="192" mass="20690">MFINYITLMLINLVAGLFLLAGYVYFGMDGANKKLWIPGFGMTGAIALVTGLHMTFTWPVTGVFNIAYGETSVLFGILFLTASLALAFGWDLLTVAIYGFFAGLAAIVIGARILNLGLTRQPLLSGIGFILTGLGGVCAAPTLYFKTNRAWRLLGAIVLVAAALIFAFTGYMAYWGHLGNYSDWKPLPMRSP</sequence>
<keyword evidence="1" id="KW-0812">Transmembrane</keyword>
<name>A0A3S0XKF2_CHLFR</name>
<keyword evidence="1" id="KW-0472">Membrane</keyword>
<dbReference type="InterPro" id="IPR009324">
    <property type="entry name" value="DUF981"/>
</dbReference>
<reference evidence="2 3" key="1">
    <citation type="journal article" date="2019" name="Genome Biol. Evol.">
        <title>Day and night: Metabolic profiles and evolutionary relationships of six axenic non-marine cyanobacteria.</title>
        <authorList>
            <person name="Will S.E."/>
            <person name="Henke P."/>
            <person name="Boedeker C."/>
            <person name="Huang S."/>
            <person name="Brinkmann H."/>
            <person name="Rohde M."/>
            <person name="Jarek M."/>
            <person name="Friedl T."/>
            <person name="Seufert S."/>
            <person name="Schumacher M."/>
            <person name="Overmann J."/>
            <person name="Neumann-Schaal M."/>
            <person name="Petersen J."/>
        </authorList>
    </citation>
    <scope>NUCLEOTIDE SEQUENCE [LARGE SCALE GENOMIC DNA]</scope>
    <source>
        <strain evidence="2 3">PCC 6912</strain>
    </source>
</reference>
<accession>A0A3S0XKF2</accession>
<feature type="transmembrane region" description="Helical" evidence="1">
    <location>
        <begin position="35"/>
        <end position="54"/>
    </location>
</feature>
<feature type="transmembrane region" description="Helical" evidence="1">
    <location>
        <begin position="95"/>
        <end position="114"/>
    </location>
</feature>
<comment type="caution">
    <text evidence="2">The sequence shown here is derived from an EMBL/GenBank/DDBJ whole genome shotgun (WGS) entry which is preliminary data.</text>
</comment>
<protein>
    <recommendedName>
        <fullName evidence="4">DUF981 domain-containing protein</fullName>
    </recommendedName>
</protein>
<evidence type="ECO:0008006" key="4">
    <source>
        <dbReference type="Google" id="ProtNLM"/>
    </source>
</evidence>
<evidence type="ECO:0000313" key="3">
    <source>
        <dbReference type="Proteomes" id="UP000268857"/>
    </source>
</evidence>
<evidence type="ECO:0000313" key="2">
    <source>
        <dbReference type="EMBL" id="RUR72111.1"/>
    </source>
</evidence>
<feature type="transmembrane region" description="Helical" evidence="1">
    <location>
        <begin position="126"/>
        <end position="145"/>
    </location>
</feature>
<dbReference type="OrthoDB" id="1420765at2"/>
<evidence type="ECO:0000256" key="1">
    <source>
        <dbReference type="SAM" id="Phobius"/>
    </source>
</evidence>
<dbReference type="Pfam" id="PF06168">
    <property type="entry name" value="DUF981"/>
    <property type="match status" value="1"/>
</dbReference>
<dbReference type="EMBL" id="RSCJ01000058">
    <property type="protein sequence ID" value="RUR72111.1"/>
    <property type="molecule type" value="Genomic_DNA"/>
</dbReference>
<gene>
    <name evidence="2" type="ORF">PCC6912_65220</name>
</gene>
<keyword evidence="3" id="KW-1185">Reference proteome</keyword>
<feature type="transmembrane region" description="Helical" evidence="1">
    <location>
        <begin position="66"/>
        <end position="88"/>
    </location>
</feature>
<feature type="transmembrane region" description="Helical" evidence="1">
    <location>
        <begin position="152"/>
        <end position="174"/>
    </location>
</feature>
<dbReference type="STRING" id="211165.GCA_000317285_00640"/>
<keyword evidence="1" id="KW-1133">Transmembrane helix</keyword>
<organism evidence="2 3">
    <name type="scientific">Chlorogloeopsis fritschii PCC 6912</name>
    <dbReference type="NCBI Taxonomy" id="211165"/>
    <lineage>
        <taxon>Bacteria</taxon>
        <taxon>Bacillati</taxon>
        <taxon>Cyanobacteriota</taxon>
        <taxon>Cyanophyceae</taxon>
        <taxon>Nostocales</taxon>
        <taxon>Chlorogloeopsidaceae</taxon>
        <taxon>Chlorogloeopsis</taxon>
    </lineage>
</organism>
<dbReference type="Proteomes" id="UP000268857">
    <property type="component" value="Unassembled WGS sequence"/>
</dbReference>
<feature type="transmembrane region" description="Helical" evidence="1">
    <location>
        <begin position="6"/>
        <end position="26"/>
    </location>
</feature>